<dbReference type="eggNOG" id="COG1172">
    <property type="taxonomic scope" value="Bacteria"/>
</dbReference>
<dbReference type="AlphaFoldDB" id="S3K0V8"/>
<evidence type="ECO:0000256" key="6">
    <source>
        <dbReference type="ARBA" id="ARBA00022692"/>
    </source>
</evidence>
<feature type="transmembrane region" description="Helical" evidence="11">
    <location>
        <begin position="72"/>
        <end position="89"/>
    </location>
</feature>
<dbReference type="PANTHER" id="PTHR32196">
    <property type="entry name" value="ABC TRANSPORTER PERMEASE PROTEIN YPHD-RELATED-RELATED"/>
    <property type="match status" value="1"/>
</dbReference>
<dbReference type="GO" id="GO:0005886">
    <property type="term" value="C:plasma membrane"/>
    <property type="evidence" value="ECO:0007669"/>
    <property type="project" value="UniProtKB-SubCell"/>
</dbReference>
<name>S3K0V8_TREMA</name>
<comment type="subunit">
    <text evidence="2">The complex is composed of two ATP-binding proteins (LsrA), two transmembrane proteins (LsrC and LsrD) and a solute-binding protein (LsrB).</text>
</comment>
<evidence type="ECO:0000256" key="4">
    <source>
        <dbReference type="ARBA" id="ARBA00022475"/>
    </source>
</evidence>
<dbReference type="EMBL" id="ATFF01000006">
    <property type="protein sequence ID" value="EPF31888.1"/>
    <property type="molecule type" value="Genomic_DNA"/>
</dbReference>
<feature type="transmembrane region" description="Helical" evidence="11">
    <location>
        <begin position="44"/>
        <end position="65"/>
    </location>
</feature>
<feature type="transmembrane region" description="Helical" evidence="11">
    <location>
        <begin position="215"/>
        <end position="239"/>
    </location>
</feature>
<evidence type="ECO:0000256" key="2">
    <source>
        <dbReference type="ARBA" id="ARBA00011262"/>
    </source>
</evidence>
<keyword evidence="4" id="KW-1003">Cell membrane</keyword>
<comment type="subcellular location">
    <subcellularLocation>
        <location evidence="1">Cell membrane</location>
        <topology evidence="1">Multi-pass membrane protein</topology>
    </subcellularLocation>
</comment>
<keyword evidence="8 11" id="KW-0472">Membrane</keyword>
<dbReference type="Pfam" id="PF02653">
    <property type="entry name" value="BPD_transp_2"/>
    <property type="match status" value="1"/>
</dbReference>
<protein>
    <recommendedName>
        <fullName evidence="10">Autoinducer 2 import system permease protein LsrD</fullName>
    </recommendedName>
</protein>
<feature type="transmembrane region" description="Helical" evidence="11">
    <location>
        <begin position="124"/>
        <end position="143"/>
    </location>
</feature>
<evidence type="ECO:0000256" key="3">
    <source>
        <dbReference type="ARBA" id="ARBA00022448"/>
    </source>
</evidence>
<comment type="caution">
    <text evidence="12">The sequence shown here is derived from an EMBL/GenBank/DDBJ whole genome shotgun (WGS) entry which is preliminary data.</text>
</comment>
<evidence type="ECO:0000256" key="7">
    <source>
        <dbReference type="ARBA" id="ARBA00022989"/>
    </source>
</evidence>
<dbReference type="PATRIC" id="fig|1125699.3.peg.2265"/>
<keyword evidence="3" id="KW-0813">Transport</keyword>
<evidence type="ECO:0000256" key="8">
    <source>
        <dbReference type="ARBA" id="ARBA00023136"/>
    </source>
</evidence>
<keyword evidence="5" id="KW-0997">Cell inner membrane</keyword>
<dbReference type="PANTHER" id="PTHR32196:SF71">
    <property type="entry name" value="AUTOINDUCER 2 IMPORT SYSTEM PERMEASE PROTEIN LSRD"/>
    <property type="match status" value="1"/>
</dbReference>
<evidence type="ECO:0000256" key="5">
    <source>
        <dbReference type="ARBA" id="ARBA00022519"/>
    </source>
</evidence>
<dbReference type="HOGENOM" id="CLU_028880_0_0_12"/>
<dbReference type="GO" id="GO:0022857">
    <property type="term" value="F:transmembrane transporter activity"/>
    <property type="evidence" value="ECO:0007669"/>
    <property type="project" value="InterPro"/>
</dbReference>
<evidence type="ECO:0000256" key="10">
    <source>
        <dbReference type="ARBA" id="ARBA00039381"/>
    </source>
</evidence>
<dbReference type="CDD" id="cd06579">
    <property type="entry name" value="TM_PBP1_transp_AraH_like"/>
    <property type="match status" value="1"/>
</dbReference>
<gene>
    <name evidence="12" type="ORF">HMPREF9194_02243</name>
</gene>
<feature type="transmembrane region" description="Helical" evidence="11">
    <location>
        <begin position="12"/>
        <end position="38"/>
    </location>
</feature>
<dbReference type="RefSeq" id="WP_016526496.1">
    <property type="nucleotide sequence ID" value="NZ_KE332518.1"/>
</dbReference>
<keyword evidence="6 11" id="KW-0812">Transmembrane</keyword>
<reference evidence="12 13" key="1">
    <citation type="submission" date="2013-04" db="EMBL/GenBank/DDBJ databases">
        <title>The Genome Sequence of Treponema maltophilum ATCC 51939.</title>
        <authorList>
            <consortium name="The Broad Institute Genomics Platform"/>
            <person name="Earl A."/>
            <person name="Ward D."/>
            <person name="Feldgarden M."/>
            <person name="Gevers D."/>
            <person name="Leonetti C."/>
            <person name="Blanton J.M."/>
            <person name="Dewhirst F.E."/>
            <person name="Izard J."/>
            <person name="Walker B."/>
            <person name="Young S."/>
            <person name="Zeng Q."/>
            <person name="Gargeya S."/>
            <person name="Fitzgerald M."/>
            <person name="Haas B."/>
            <person name="Abouelleil A."/>
            <person name="Allen A.W."/>
            <person name="Alvarado L."/>
            <person name="Arachchi H.M."/>
            <person name="Berlin A.M."/>
            <person name="Chapman S.B."/>
            <person name="Gainer-Dewar J."/>
            <person name="Goldberg J."/>
            <person name="Griggs A."/>
            <person name="Gujja S."/>
            <person name="Hansen M."/>
            <person name="Howarth C."/>
            <person name="Imamovic A."/>
            <person name="Ireland A."/>
            <person name="Larimer J."/>
            <person name="McCowan C."/>
            <person name="Murphy C."/>
            <person name="Pearson M."/>
            <person name="Poon T.W."/>
            <person name="Priest M."/>
            <person name="Roberts A."/>
            <person name="Saif S."/>
            <person name="Shea T."/>
            <person name="Sisk P."/>
            <person name="Sykes S."/>
            <person name="Wortman J."/>
            <person name="Nusbaum C."/>
            <person name="Birren B."/>
        </authorList>
    </citation>
    <scope>NUCLEOTIDE SEQUENCE [LARGE SCALE GENOMIC DNA]</scope>
    <source>
        <strain evidence="12 13">ATCC 51939</strain>
    </source>
</reference>
<feature type="transmembrane region" description="Helical" evidence="11">
    <location>
        <begin position="270"/>
        <end position="291"/>
    </location>
</feature>
<dbReference type="STRING" id="1125699.HMPREF9194_02243"/>
<dbReference type="Proteomes" id="UP000014541">
    <property type="component" value="Unassembled WGS sequence"/>
</dbReference>
<organism evidence="12 13">
    <name type="scientific">Treponema maltophilum ATCC 51939</name>
    <dbReference type="NCBI Taxonomy" id="1125699"/>
    <lineage>
        <taxon>Bacteria</taxon>
        <taxon>Pseudomonadati</taxon>
        <taxon>Spirochaetota</taxon>
        <taxon>Spirochaetia</taxon>
        <taxon>Spirochaetales</taxon>
        <taxon>Treponemataceae</taxon>
        <taxon>Treponema</taxon>
    </lineage>
</organism>
<comment type="function">
    <text evidence="9">Part of the ABC transporter complex LsrABCD involved in autoinducer 2 (AI-2) import. Probably responsible for the translocation of the substrate across the membrane.</text>
</comment>
<evidence type="ECO:0000313" key="13">
    <source>
        <dbReference type="Proteomes" id="UP000014541"/>
    </source>
</evidence>
<evidence type="ECO:0000256" key="11">
    <source>
        <dbReference type="SAM" id="Phobius"/>
    </source>
</evidence>
<evidence type="ECO:0000313" key="12">
    <source>
        <dbReference type="EMBL" id="EPF31888.1"/>
    </source>
</evidence>
<evidence type="ECO:0000256" key="9">
    <source>
        <dbReference type="ARBA" id="ARBA00025439"/>
    </source>
</evidence>
<evidence type="ECO:0000256" key="1">
    <source>
        <dbReference type="ARBA" id="ARBA00004651"/>
    </source>
</evidence>
<dbReference type="InterPro" id="IPR001851">
    <property type="entry name" value="ABC_transp_permease"/>
</dbReference>
<sequence>MSTLLKRKASFFVSWEMILVYVFLLLNVLMMVYIPYIYFEPGSLAMIVQSAMIPAMMVFGMIFILLLGDIDVSVASIMLMSAMVMGYVYGAVGNAFIAIACALLTGMLCGFFNGVLVAKLRLPAVIVTIASSMLFRGIVKVIMGTASLNTYPKWLKVLSWDSLAGIPVSLLSFILVGIVFGLLLHATRFGRIVYAMGNNAVAAEYSGLRTTRIKIAVFVITGFMAGLCSLFYIGLYSGIDSSAGTGLELDVIAICALGGVSTAGGKGNIFGPLIATLIYGFLFYMLGLFGVEANTRKIITGLILIITVSLPMIRDRIAARVHKNR</sequence>
<keyword evidence="13" id="KW-1185">Reference proteome</keyword>
<feature type="transmembrane region" description="Helical" evidence="11">
    <location>
        <begin position="95"/>
        <end position="117"/>
    </location>
</feature>
<feature type="transmembrane region" description="Helical" evidence="11">
    <location>
        <begin position="163"/>
        <end position="184"/>
    </location>
</feature>
<proteinExistence type="predicted"/>
<accession>S3K0V8</accession>
<keyword evidence="7 11" id="KW-1133">Transmembrane helix</keyword>